<comment type="caution">
    <text evidence="2">The sequence shown here is derived from an EMBL/GenBank/DDBJ whole genome shotgun (WGS) entry which is preliminary data.</text>
</comment>
<keyword evidence="1" id="KW-0472">Membrane</keyword>
<keyword evidence="1" id="KW-0812">Transmembrane</keyword>
<evidence type="ECO:0000313" key="3">
    <source>
        <dbReference type="Proteomes" id="UP000196655"/>
    </source>
</evidence>
<feature type="transmembrane region" description="Helical" evidence="1">
    <location>
        <begin position="6"/>
        <end position="27"/>
    </location>
</feature>
<dbReference type="EMBL" id="NHON01000114">
    <property type="protein sequence ID" value="OWJ59868.1"/>
    <property type="molecule type" value="Genomic_DNA"/>
</dbReference>
<keyword evidence="1" id="KW-1133">Transmembrane helix</keyword>
<dbReference type="STRING" id="1122125.GCA_000423185_06975"/>
<organism evidence="2 3">
    <name type="scientific">Inquilinus limosus</name>
    <dbReference type="NCBI Taxonomy" id="171674"/>
    <lineage>
        <taxon>Bacteria</taxon>
        <taxon>Pseudomonadati</taxon>
        <taxon>Pseudomonadota</taxon>
        <taxon>Alphaproteobacteria</taxon>
        <taxon>Rhodospirillales</taxon>
        <taxon>Rhodospirillaceae</taxon>
        <taxon>Inquilinus</taxon>
    </lineage>
</organism>
<dbReference type="AlphaFoldDB" id="A0A211Z3L7"/>
<protein>
    <submittedName>
        <fullName evidence="2">Uncharacterized protein</fullName>
    </submittedName>
</protein>
<dbReference type="Proteomes" id="UP000196655">
    <property type="component" value="Unassembled WGS sequence"/>
</dbReference>
<sequence>MRAVKITVWAMLVVIIVLTAVVVGELGRQLFSAGPAKAPAPAAPTAAPAVTAAAPSTLPAGSRILSITTAGDRAVILITLPGGGQEVRSIDPQTGAAATLLTTTP</sequence>
<proteinExistence type="predicted"/>
<evidence type="ECO:0000256" key="1">
    <source>
        <dbReference type="SAM" id="Phobius"/>
    </source>
</evidence>
<keyword evidence="3" id="KW-1185">Reference proteome</keyword>
<evidence type="ECO:0000313" key="2">
    <source>
        <dbReference type="EMBL" id="OWJ59868.1"/>
    </source>
</evidence>
<reference evidence="3" key="1">
    <citation type="submission" date="2017-05" db="EMBL/GenBank/DDBJ databases">
        <authorList>
            <person name="Macchi M."/>
            <person name="Festa S."/>
            <person name="Coppotelli B.M."/>
            <person name="Morelli I.S."/>
        </authorList>
    </citation>
    <scope>NUCLEOTIDE SEQUENCE [LARGE SCALE GENOMIC DNA]</scope>
    <source>
        <strain evidence="3">I</strain>
    </source>
</reference>
<gene>
    <name evidence="2" type="ORF">BWR60_32000</name>
</gene>
<accession>A0A211Z3L7</accession>
<name>A0A211Z3L7_9PROT</name>